<proteinExistence type="predicted"/>
<organism evidence="1 2">
    <name type="scientific">Chaenocephalus aceratus</name>
    <name type="common">Blackfin icefish</name>
    <name type="synonym">Chaenichthys aceratus</name>
    <dbReference type="NCBI Taxonomy" id="36190"/>
    <lineage>
        <taxon>Eukaryota</taxon>
        <taxon>Metazoa</taxon>
        <taxon>Chordata</taxon>
        <taxon>Craniata</taxon>
        <taxon>Vertebrata</taxon>
        <taxon>Euteleostomi</taxon>
        <taxon>Actinopterygii</taxon>
        <taxon>Neopterygii</taxon>
        <taxon>Teleostei</taxon>
        <taxon>Neoteleostei</taxon>
        <taxon>Acanthomorphata</taxon>
        <taxon>Eupercaria</taxon>
        <taxon>Perciformes</taxon>
        <taxon>Notothenioidei</taxon>
        <taxon>Channichthyidae</taxon>
        <taxon>Chaenocephalus</taxon>
    </lineage>
</organism>
<evidence type="ECO:0000313" key="1">
    <source>
        <dbReference type="EMBL" id="KAI4830195.1"/>
    </source>
</evidence>
<gene>
    <name evidence="1" type="ORF">KUCAC02_001845</name>
</gene>
<name>A0ACB9XSR7_CHAAC</name>
<feature type="non-terminal residue" evidence="1">
    <location>
        <position position="1"/>
    </location>
</feature>
<protein>
    <submittedName>
        <fullName evidence="1">Uncharacterized protein</fullName>
    </submittedName>
</protein>
<comment type="caution">
    <text evidence="1">The sequence shown here is derived from an EMBL/GenBank/DDBJ whole genome shotgun (WGS) entry which is preliminary data.</text>
</comment>
<dbReference type="EMBL" id="CM043787">
    <property type="protein sequence ID" value="KAI4830195.1"/>
    <property type="molecule type" value="Genomic_DNA"/>
</dbReference>
<dbReference type="Proteomes" id="UP001057452">
    <property type="component" value="Chromosome 3"/>
</dbReference>
<reference evidence="1" key="1">
    <citation type="submission" date="2022-05" db="EMBL/GenBank/DDBJ databases">
        <title>Chromosome-level genome of Chaenocephalus aceratus.</title>
        <authorList>
            <person name="Park H."/>
        </authorList>
    </citation>
    <scope>NUCLEOTIDE SEQUENCE</scope>
    <source>
        <strain evidence="1">KU_202001</strain>
    </source>
</reference>
<keyword evidence="2" id="KW-1185">Reference proteome</keyword>
<sequence>YMCCIDRPTVRLHGSGVLTVQMLSMTSRNLMDVPIIAVLMASGVGGCRLVLHTESLGPLLAAGTISSPLSVWREERVGGRGKIIPLTQGGVLGLPKLLPPLVPRSVHWSSHKVYAHYEVIGRKIRKRRHARSSDK</sequence>
<evidence type="ECO:0000313" key="2">
    <source>
        <dbReference type="Proteomes" id="UP001057452"/>
    </source>
</evidence>
<accession>A0ACB9XSR7</accession>
<feature type="non-terminal residue" evidence="1">
    <location>
        <position position="135"/>
    </location>
</feature>